<keyword evidence="7" id="KW-1185">Reference proteome</keyword>
<organism evidence="6 7">
    <name type="scientific">Chloropicon roscoffensis</name>
    <dbReference type="NCBI Taxonomy" id="1461544"/>
    <lineage>
        <taxon>Eukaryota</taxon>
        <taxon>Viridiplantae</taxon>
        <taxon>Chlorophyta</taxon>
        <taxon>Chloropicophyceae</taxon>
        <taxon>Chloropicales</taxon>
        <taxon>Chloropicaceae</taxon>
        <taxon>Chloropicon</taxon>
    </lineage>
</organism>
<keyword evidence="6" id="KW-0969">Cilium</keyword>
<dbReference type="Gene3D" id="1.10.238.10">
    <property type="entry name" value="EF-hand"/>
    <property type="match status" value="1"/>
</dbReference>
<proteinExistence type="predicted"/>
<evidence type="ECO:0000256" key="3">
    <source>
        <dbReference type="ARBA" id="ARBA00022737"/>
    </source>
</evidence>
<dbReference type="Pfam" id="PF00400">
    <property type="entry name" value="WD40"/>
    <property type="match status" value="1"/>
</dbReference>
<keyword evidence="4" id="KW-0966">Cell projection</keyword>
<dbReference type="PANTHER" id="PTHR13720:SF13">
    <property type="entry name" value="CILIA- AND FLAGELLA-ASSOCIATED PROTEIN 251"/>
    <property type="match status" value="1"/>
</dbReference>
<dbReference type="EMBL" id="CP151509">
    <property type="protein sequence ID" value="WZN64360.1"/>
    <property type="molecule type" value="Genomic_DNA"/>
</dbReference>
<dbReference type="Gene3D" id="2.130.10.10">
    <property type="entry name" value="YVTN repeat-like/Quinoprotein amine dehydrogenase"/>
    <property type="match status" value="2"/>
</dbReference>
<evidence type="ECO:0000256" key="1">
    <source>
        <dbReference type="ARBA" id="ARBA00004138"/>
    </source>
</evidence>
<evidence type="ECO:0000313" key="7">
    <source>
        <dbReference type="Proteomes" id="UP001472866"/>
    </source>
</evidence>
<dbReference type="SUPFAM" id="SSF50978">
    <property type="entry name" value="WD40 repeat-like"/>
    <property type="match status" value="2"/>
</dbReference>
<name>A0AAX4PDC1_9CHLO</name>
<dbReference type="GO" id="GO:0031514">
    <property type="term" value="C:motile cilium"/>
    <property type="evidence" value="ECO:0007669"/>
    <property type="project" value="TreeGrafter"/>
</dbReference>
<accession>A0AAX4PDC1</accession>
<sequence length="962" mass="104593">MEEDNKQALSLHVVLGFTSQVIGSVSSLQDAERNLICYLSGHVLVVHDVETGKQNKLQGHKNAIKCLKTSPDKCMICTADSGFHSMLIVWDSETLEPAQILESPYETGFECMDISTCGKYLITASSPDSFKKQEFAVWEVLDLAKGPLCTTSISGGDKQYSVAFNPDNKREFITNGKETACFWSWQVPEESSSPGGQNKFAQDDMASSPGGTLSYISPSFNSADFKQKVGKFTASIFMPGTKTALTATSDGDVVVWEDASIIHQRAGDRFASKVLRLHSQPIGVLAWHGQYLVTGAADGFVRFFDDKLRLVAWFEDMNAGGVTSVSFSSKKPQQCSFSPFSCSDFVIGTGLGQVVKLHASLFDEVSHESRRGECLFRGIPGKVTGMIECLNESAVIIASDKGSVHKWSAPFSFWKSVGGPEESSLASEASEGQEDSLVAPEASEATAGLSLVYQGKQTVMCMAWLSEDVLLLGLANGNLKFYSVSLKEEAHPSIKISNSQLKEVVCNAEGSIIALYDMANNLYIIKLGAGKYKDRWDYIGKHAAHLQAAIVDICFVGSKLYSVGKDGMLVLYDLEGSTLKDGVKVKQYTQIGQGVIPTACTLFSGAMDGSTPWTGLATNVGSHMLFADETGKFRVFDNESEGQKKVILSPEYGGIISKMAVFTSSKGESCLAFAGQGKVVGLVKFPLDGDPYKSCAVVAHPLTVSYMCVDRSTGGYVYTSDGYGVVNLWRVNLDALTPEPTKSKVERYSGLLDEGMAGQEFSDITNFFYYSQLRVQGEDTSEPRSITGKVPLSEVPQLMKALGYYLSEEDMRVMRSDVLFQQAARKAKHYAEAADDEDEGGSRDDQVYITFEDFFVLYVNYRPSQGLGDDDLSDAFSRLSEISSGGGGKDGRPLELDTEKLVGALCERGEKMTKEEIEKCLLALLGEDILEGEPPGTSVISLLPRVLNHKSFAEDILGFSEA</sequence>
<keyword evidence="6" id="KW-0282">Flagellum</keyword>
<dbReference type="AlphaFoldDB" id="A0AAX4PDC1"/>
<dbReference type="PANTHER" id="PTHR13720">
    <property type="entry name" value="WD-40 REPEAT PROTEIN"/>
    <property type="match status" value="1"/>
</dbReference>
<evidence type="ECO:0000256" key="4">
    <source>
        <dbReference type="ARBA" id="ARBA00023273"/>
    </source>
</evidence>
<dbReference type="InterPro" id="IPR001680">
    <property type="entry name" value="WD40_rpt"/>
</dbReference>
<comment type="subcellular location">
    <subcellularLocation>
        <location evidence="1">Cell projection</location>
        <location evidence="1">Cilium</location>
    </subcellularLocation>
</comment>
<dbReference type="InterPro" id="IPR036322">
    <property type="entry name" value="WD40_repeat_dom_sf"/>
</dbReference>
<protein>
    <recommendedName>
        <fullName evidence="5">Cilia- and flagella-associated protein 251</fullName>
    </recommendedName>
</protein>
<keyword evidence="2" id="KW-0853">WD repeat</keyword>
<dbReference type="InterPro" id="IPR015943">
    <property type="entry name" value="WD40/YVTN_repeat-like_dom_sf"/>
</dbReference>
<evidence type="ECO:0000256" key="5">
    <source>
        <dbReference type="ARBA" id="ARBA00040994"/>
    </source>
</evidence>
<dbReference type="SMART" id="SM00320">
    <property type="entry name" value="WD40"/>
    <property type="match status" value="8"/>
</dbReference>
<dbReference type="InterPro" id="IPR050630">
    <property type="entry name" value="WD_repeat_EMAP"/>
</dbReference>
<evidence type="ECO:0000313" key="6">
    <source>
        <dbReference type="EMBL" id="WZN64360.1"/>
    </source>
</evidence>
<reference evidence="6 7" key="1">
    <citation type="submission" date="2024-03" db="EMBL/GenBank/DDBJ databases">
        <title>Complete genome sequence of the green alga Chloropicon roscoffensis RCC1871.</title>
        <authorList>
            <person name="Lemieux C."/>
            <person name="Pombert J.-F."/>
            <person name="Otis C."/>
            <person name="Turmel M."/>
        </authorList>
    </citation>
    <scope>NUCLEOTIDE SEQUENCE [LARGE SCALE GENOMIC DNA]</scope>
    <source>
        <strain evidence="6 7">RCC1871</strain>
    </source>
</reference>
<dbReference type="Proteomes" id="UP001472866">
    <property type="component" value="Chromosome 09"/>
</dbReference>
<keyword evidence="3" id="KW-0677">Repeat</keyword>
<evidence type="ECO:0000256" key="2">
    <source>
        <dbReference type="ARBA" id="ARBA00022574"/>
    </source>
</evidence>
<gene>
    <name evidence="6" type="ORF">HKI87_09g59160</name>
</gene>